<evidence type="ECO:0000313" key="2">
    <source>
        <dbReference type="EMBL" id="CAE7766773.1"/>
    </source>
</evidence>
<dbReference type="Proteomes" id="UP000649617">
    <property type="component" value="Unassembled WGS sequence"/>
</dbReference>
<comment type="caution">
    <text evidence="2">The sequence shown here is derived from an EMBL/GenBank/DDBJ whole genome shotgun (WGS) entry which is preliminary data.</text>
</comment>
<protein>
    <submittedName>
        <fullName evidence="2">Uncharacterized protein</fullName>
    </submittedName>
</protein>
<evidence type="ECO:0000256" key="1">
    <source>
        <dbReference type="SAM" id="MobiDB-lite"/>
    </source>
</evidence>
<dbReference type="EMBL" id="CAJNIZ010047363">
    <property type="protein sequence ID" value="CAE7766773.1"/>
    <property type="molecule type" value="Genomic_DNA"/>
</dbReference>
<sequence length="101" mass="11904">MPVQREASEKEATQKIKEKASEEKEPAHTTKSKKENSLRPSSSTQRSEEIFDGNLQRLKRFLIEHQGQWPLYRSSDAIEKRLYNWMLWLTWAFSSCSIGHH</sequence>
<evidence type="ECO:0000313" key="3">
    <source>
        <dbReference type="Proteomes" id="UP000649617"/>
    </source>
</evidence>
<feature type="compositionally biased region" description="Basic and acidic residues" evidence="1">
    <location>
        <begin position="1"/>
        <end position="37"/>
    </location>
</feature>
<reference evidence="2" key="1">
    <citation type="submission" date="2021-02" db="EMBL/GenBank/DDBJ databases">
        <authorList>
            <person name="Dougan E. K."/>
            <person name="Rhodes N."/>
            <person name="Thang M."/>
            <person name="Chan C."/>
        </authorList>
    </citation>
    <scope>NUCLEOTIDE SEQUENCE</scope>
</reference>
<organism evidence="2 3">
    <name type="scientific">Symbiodinium pilosum</name>
    <name type="common">Dinoflagellate</name>
    <dbReference type="NCBI Taxonomy" id="2952"/>
    <lineage>
        <taxon>Eukaryota</taxon>
        <taxon>Sar</taxon>
        <taxon>Alveolata</taxon>
        <taxon>Dinophyceae</taxon>
        <taxon>Suessiales</taxon>
        <taxon>Symbiodiniaceae</taxon>
        <taxon>Symbiodinium</taxon>
    </lineage>
</organism>
<proteinExistence type="predicted"/>
<feature type="region of interest" description="Disordered" evidence="1">
    <location>
        <begin position="1"/>
        <end position="50"/>
    </location>
</feature>
<keyword evidence="3" id="KW-1185">Reference proteome</keyword>
<gene>
    <name evidence="2" type="ORF">SPIL2461_LOCUS22503</name>
</gene>
<accession>A0A812YA19</accession>
<dbReference type="AlphaFoldDB" id="A0A812YA19"/>
<name>A0A812YA19_SYMPI</name>